<dbReference type="InterPro" id="IPR036770">
    <property type="entry name" value="Ankyrin_rpt-contain_sf"/>
</dbReference>
<dbReference type="InterPro" id="IPR002110">
    <property type="entry name" value="Ankyrin_rpt"/>
</dbReference>
<organism evidence="5 6">
    <name type="scientific">Dactylonectria estremocensis</name>
    <dbReference type="NCBI Taxonomy" id="1079267"/>
    <lineage>
        <taxon>Eukaryota</taxon>
        <taxon>Fungi</taxon>
        <taxon>Dikarya</taxon>
        <taxon>Ascomycota</taxon>
        <taxon>Pezizomycotina</taxon>
        <taxon>Sordariomycetes</taxon>
        <taxon>Hypocreomycetidae</taxon>
        <taxon>Hypocreales</taxon>
        <taxon>Nectriaceae</taxon>
        <taxon>Dactylonectria</taxon>
    </lineage>
</organism>
<dbReference type="Gene3D" id="1.25.40.20">
    <property type="entry name" value="Ankyrin repeat-containing domain"/>
    <property type="match status" value="3"/>
</dbReference>
<dbReference type="EMBL" id="JAGMUU010000014">
    <property type="protein sequence ID" value="KAH7139883.1"/>
    <property type="molecule type" value="Genomic_DNA"/>
</dbReference>
<dbReference type="Proteomes" id="UP000717696">
    <property type="component" value="Unassembled WGS sequence"/>
</dbReference>
<dbReference type="Pfam" id="PF12796">
    <property type="entry name" value="Ank_2"/>
    <property type="match status" value="1"/>
</dbReference>
<dbReference type="SMART" id="SM00248">
    <property type="entry name" value="ANK"/>
    <property type="match status" value="6"/>
</dbReference>
<name>A0A9P9ELX0_9HYPO</name>
<evidence type="ECO:0000256" key="1">
    <source>
        <dbReference type="ARBA" id="ARBA00022737"/>
    </source>
</evidence>
<reference evidence="5" key="1">
    <citation type="journal article" date="2021" name="Nat. Commun.">
        <title>Genetic determinants of endophytism in the Arabidopsis root mycobiome.</title>
        <authorList>
            <person name="Mesny F."/>
            <person name="Miyauchi S."/>
            <person name="Thiergart T."/>
            <person name="Pickel B."/>
            <person name="Atanasova L."/>
            <person name="Karlsson M."/>
            <person name="Huettel B."/>
            <person name="Barry K.W."/>
            <person name="Haridas S."/>
            <person name="Chen C."/>
            <person name="Bauer D."/>
            <person name="Andreopoulos W."/>
            <person name="Pangilinan J."/>
            <person name="LaButti K."/>
            <person name="Riley R."/>
            <person name="Lipzen A."/>
            <person name="Clum A."/>
            <person name="Drula E."/>
            <person name="Henrissat B."/>
            <person name="Kohler A."/>
            <person name="Grigoriev I.V."/>
            <person name="Martin F.M."/>
            <person name="Hacquard S."/>
        </authorList>
    </citation>
    <scope>NUCLEOTIDE SEQUENCE</scope>
    <source>
        <strain evidence="5">MPI-CAGE-AT-0021</strain>
    </source>
</reference>
<gene>
    <name evidence="5" type="ORF">B0J13DRAFT_68590</name>
</gene>
<proteinExistence type="predicted"/>
<evidence type="ECO:0000313" key="6">
    <source>
        <dbReference type="Proteomes" id="UP000717696"/>
    </source>
</evidence>
<dbReference type="PROSITE" id="PS50297">
    <property type="entry name" value="ANK_REP_REGION"/>
    <property type="match status" value="2"/>
</dbReference>
<evidence type="ECO:0000256" key="2">
    <source>
        <dbReference type="ARBA" id="ARBA00023043"/>
    </source>
</evidence>
<keyword evidence="1" id="KW-0677">Repeat</keyword>
<feature type="region of interest" description="Disordered" evidence="4">
    <location>
        <begin position="1"/>
        <end position="23"/>
    </location>
</feature>
<sequence length="607" mass="66464">MHAEMERNMHADAIPNLNPLRRRGRIKRRALQTRLRPITFPPANQYLSANTPANPYLSTITPTLPSLLNEDHHHVEPPSTQTSPLRLPETAIALGQDELNCQDVDGRTQLHRAVLCKDTTQVRMLLVAGAVVDVKDHTGNEAIHYSVVLGGGSILELLLRFGADINARGSLGRSPIHRAASSAFDLFEAAIKAGAEVSAQDENGDTPLHLAISAALDGAQLIRALDLEAVINSGCDVNLPNEFGLTPFVKLLDRPYSQAAVLDAIHSCLLRGGSADEIQPDGRTPFQIFLSRSVTQGSRWIKRICGYSQEGVVEKQILETFLEKGASISTVMPSGASLYAYYFDIALEPLWRQDVKMMDVFCRLSPPGPLDSSGDCILHRLAANCGPLSQAGSAVDELMQLQLDKGADPNSRNADGKTPLLCLFESSGNATRLSRRAMKPLLNHGADSWQQDLSGTCALFEAAKGNSNDRDGILRAFLEADLRHMDTGASYDEPKDRFCWNDWDSAIKAAEWSESKGHILDRLSPLPAGVDEAVRGAALSVLAGKHIQLSKSRFNGDAIEAENRHDYVANILRDCRTRDLFVDMVWVDHLLELCIAERSETRSAVYL</sequence>
<comment type="caution">
    <text evidence="5">The sequence shown here is derived from an EMBL/GenBank/DDBJ whole genome shotgun (WGS) entry which is preliminary data.</text>
</comment>
<dbReference type="PANTHER" id="PTHR24189:SF50">
    <property type="entry name" value="ANKYRIN REPEAT AND SOCS BOX PROTEIN 2"/>
    <property type="match status" value="1"/>
</dbReference>
<dbReference type="SUPFAM" id="SSF48403">
    <property type="entry name" value="Ankyrin repeat"/>
    <property type="match status" value="1"/>
</dbReference>
<dbReference type="InterPro" id="IPR050745">
    <property type="entry name" value="Multifunctional_regulatory"/>
</dbReference>
<dbReference type="AlphaFoldDB" id="A0A9P9ELX0"/>
<dbReference type="PROSITE" id="PS50088">
    <property type="entry name" value="ANK_REPEAT"/>
    <property type="match status" value="3"/>
</dbReference>
<keyword evidence="6" id="KW-1185">Reference proteome</keyword>
<protein>
    <submittedName>
        <fullName evidence="5">Ankyrin repeat-containing domain protein</fullName>
    </submittedName>
</protein>
<feature type="repeat" description="ANK" evidence="3">
    <location>
        <begin position="138"/>
        <end position="170"/>
    </location>
</feature>
<dbReference type="PANTHER" id="PTHR24189">
    <property type="entry name" value="MYOTROPHIN"/>
    <property type="match status" value="1"/>
</dbReference>
<accession>A0A9P9ELX0</accession>
<keyword evidence="2 3" id="KW-0040">ANK repeat</keyword>
<evidence type="ECO:0000313" key="5">
    <source>
        <dbReference type="EMBL" id="KAH7139883.1"/>
    </source>
</evidence>
<feature type="compositionally biased region" description="Basic and acidic residues" evidence="4">
    <location>
        <begin position="1"/>
        <end position="10"/>
    </location>
</feature>
<evidence type="ECO:0000256" key="4">
    <source>
        <dbReference type="SAM" id="MobiDB-lite"/>
    </source>
</evidence>
<evidence type="ECO:0000256" key="3">
    <source>
        <dbReference type="PROSITE-ProRule" id="PRU00023"/>
    </source>
</evidence>
<feature type="repeat" description="ANK" evidence="3">
    <location>
        <begin position="105"/>
        <end position="137"/>
    </location>
</feature>
<dbReference type="OrthoDB" id="823504at2759"/>
<feature type="repeat" description="ANK" evidence="3">
    <location>
        <begin position="203"/>
        <end position="242"/>
    </location>
</feature>